<evidence type="ECO:0008006" key="3">
    <source>
        <dbReference type="Google" id="ProtNLM"/>
    </source>
</evidence>
<sequence>MTIHLGKRRHTISAGKRRFVMIRICRECILTSKAC</sequence>
<dbReference type="Proteomes" id="UP001054252">
    <property type="component" value="Unassembled WGS sequence"/>
</dbReference>
<reference evidence="1 2" key="1">
    <citation type="journal article" date="2021" name="Commun. Biol.">
        <title>The genome of Shorea leprosula (Dipterocarpaceae) highlights the ecological relevance of drought in aseasonal tropical rainforests.</title>
        <authorList>
            <person name="Ng K.K.S."/>
            <person name="Kobayashi M.J."/>
            <person name="Fawcett J.A."/>
            <person name="Hatakeyama M."/>
            <person name="Paape T."/>
            <person name="Ng C.H."/>
            <person name="Ang C.C."/>
            <person name="Tnah L.H."/>
            <person name="Lee C.T."/>
            <person name="Nishiyama T."/>
            <person name="Sese J."/>
            <person name="O'Brien M.J."/>
            <person name="Copetti D."/>
            <person name="Mohd Noor M.I."/>
            <person name="Ong R.C."/>
            <person name="Putra M."/>
            <person name="Sireger I.Z."/>
            <person name="Indrioko S."/>
            <person name="Kosugi Y."/>
            <person name="Izuno A."/>
            <person name="Isagi Y."/>
            <person name="Lee S.L."/>
            <person name="Shimizu K.K."/>
        </authorList>
    </citation>
    <scope>NUCLEOTIDE SEQUENCE [LARGE SCALE GENOMIC DNA]</scope>
    <source>
        <strain evidence="1">214</strain>
    </source>
</reference>
<evidence type="ECO:0000313" key="1">
    <source>
        <dbReference type="EMBL" id="GKV02521.1"/>
    </source>
</evidence>
<gene>
    <name evidence="1" type="ORF">SLEP1_g14954</name>
</gene>
<protein>
    <recommendedName>
        <fullName evidence="3">Ribosomal protein L33</fullName>
    </recommendedName>
</protein>
<keyword evidence="2" id="KW-1185">Reference proteome</keyword>
<comment type="caution">
    <text evidence="1">The sequence shown here is derived from an EMBL/GenBank/DDBJ whole genome shotgun (WGS) entry which is preliminary data.</text>
</comment>
<dbReference type="AlphaFoldDB" id="A0AAV5IV95"/>
<dbReference type="EMBL" id="BPVZ01000019">
    <property type="protein sequence ID" value="GKV02521.1"/>
    <property type="molecule type" value="Genomic_DNA"/>
</dbReference>
<organism evidence="1 2">
    <name type="scientific">Rubroshorea leprosula</name>
    <dbReference type="NCBI Taxonomy" id="152421"/>
    <lineage>
        <taxon>Eukaryota</taxon>
        <taxon>Viridiplantae</taxon>
        <taxon>Streptophyta</taxon>
        <taxon>Embryophyta</taxon>
        <taxon>Tracheophyta</taxon>
        <taxon>Spermatophyta</taxon>
        <taxon>Magnoliopsida</taxon>
        <taxon>eudicotyledons</taxon>
        <taxon>Gunneridae</taxon>
        <taxon>Pentapetalae</taxon>
        <taxon>rosids</taxon>
        <taxon>malvids</taxon>
        <taxon>Malvales</taxon>
        <taxon>Dipterocarpaceae</taxon>
        <taxon>Rubroshorea</taxon>
    </lineage>
</organism>
<accession>A0AAV5IV95</accession>
<evidence type="ECO:0000313" key="2">
    <source>
        <dbReference type="Proteomes" id="UP001054252"/>
    </source>
</evidence>
<proteinExistence type="predicted"/>
<name>A0AAV5IV95_9ROSI</name>